<accession>A0A0M3T6H1</accession>
<name>A0A0M3T6H1_BIFLI</name>
<dbReference type="EMBL" id="CP010411">
    <property type="protein sequence ID" value="ALE09961.1"/>
    <property type="molecule type" value="Genomic_DNA"/>
</dbReference>
<organism evidence="1 2">
    <name type="scientific">Bifidobacterium longum subsp. infantis</name>
    <dbReference type="NCBI Taxonomy" id="1682"/>
    <lineage>
        <taxon>Bacteria</taxon>
        <taxon>Bacillati</taxon>
        <taxon>Actinomycetota</taxon>
        <taxon>Actinomycetes</taxon>
        <taxon>Bifidobacteriales</taxon>
        <taxon>Bifidobacteriaceae</taxon>
        <taxon>Bifidobacterium</taxon>
    </lineage>
</organism>
<gene>
    <name evidence="1" type="ORF">RY67_1961</name>
</gene>
<protein>
    <submittedName>
        <fullName evidence="1">Uncharacterized protein</fullName>
    </submittedName>
</protein>
<evidence type="ECO:0000313" key="2">
    <source>
        <dbReference type="Proteomes" id="UP000067206"/>
    </source>
</evidence>
<proteinExistence type="predicted"/>
<dbReference type="AlphaFoldDB" id="A0A0M3T6H1"/>
<reference evidence="1 2" key="1">
    <citation type="submission" date="2014-12" db="EMBL/GenBank/DDBJ databases">
        <title>Complete genome sequence of Bifidobacterium longum subsp. infantis BT1.</title>
        <authorList>
            <person name="Kim J.F."/>
            <person name="Kwak M.-J."/>
        </authorList>
    </citation>
    <scope>NUCLEOTIDE SEQUENCE [LARGE SCALE GENOMIC DNA]</scope>
    <source>
        <strain evidence="1 2">BT1</strain>
    </source>
</reference>
<evidence type="ECO:0000313" key="1">
    <source>
        <dbReference type="EMBL" id="ALE09961.1"/>
    </source>
</evidence>
<dbReference type="Proteomes" id="UP000067206">
    <property type="component" value="Chromosome"/>
</dbReference>
<sequence length="49" mass="5560">MESFLHGWFPFSKEPEAGLLIGRHLSSFDEDGYHHIQATGFHNGTLVVF</sequence>